<evidence type="ECO:0000313" key="3">
    <source>
        <dbReference type="Proteomes" id="UP000009159"/>
    </source>
</evidence>
<dbReference type="HOGENOM" id="CLU_127068_0_0_11"/>
<keyword evidence="1" id="KW-0472">Membrane</keyword>
<keyword evidence="1" id="KW-1133">Transmembrane helix</keyword>
<evidence type="ECO:0000313" key="2">
    <source>
        <dbReference type="EMBL" id="ABM16622.1"/>
    </source>
</evidence>
<dbReference type="Pfam" id="PF26327">
    <property type="entry name" value="LpqS"/>
    <property type="match status" value="1"/>
</dbReference>
<dbReference type="EMBL" id="CP000511">
    <property type="protein sequence ID" value="ABM16622.1"/>
    <property type="molecule type" value="Genomic_DNA"/>
</dbReference>
<dbReference type="STRING" id="350058.Mvan_5857"/>
<dbReference type="KEGG" id="mva:Mvan_5857"/>
<organism evidence="2 3">
    <name type="scientific">Mycolicibacterium vanbaalenii (strain DSM 7251 / JCM 13017 / BCRC 16820 / KCTC 9966 / NRRL B-24157 / PYR-1)</name>
    <name type="common">Mycobacterium vanbaalenii</name>
    <dbReference type="NCBI Taxonomy" id="350058"/>
    <lineage>
        <taxon>Bacteria</taxon>
        <taxon>Bacillati</taxon>
        <taxon>Actinomycetota</taxon>
        <taxon>Actinomycetes</taxon>
        <taxon>Mycobacteriales</taxon>
        <taxon>Mycobacteriaceae</taxon>
        <taxon>Mycolicibacterium</taxon>
    </lineage>
</organism>
<protein>
    <recommendedName>
        <fullName evidence="4">Lipoprotein LpqS</fullName>
    </recommendedName>
</protein>
<evidence type="ECO:0008006" key="4">
    <source>
        <dbReference type="Google" id="ProtNLM"/>
    </source>
</evidence>
<keyword evidence="3" id="KW-1185">Reference proteome</keyword>
<name>A1THH2_MYCVP</name>
<gene>
    <name evidence="2" type="ordered locus">Mvan_5857</name>
</gene>
<feature type="transmembrane region" description="Helical" evidence="1">
    <location>
        <begin position="89"/>
        <end position="113"/>
    </location>
</feature>
<dbReference type="InterPro" id="IPR058714">
    <property type="entry name" value="LpqS"/>
</dbReference>
<reference evidence="2" key="1">
    <citation type="submission" date="2006-12" db="EMBL/GenBank/DDBJ databases">
        <title>Complete sequence of Mycobacterium vanbaalenii PYR-1.</title>
        <authorList>
            <consortium name="US DOE Joint Genome Institute"/>
            <person name="Copeland A."/>
            <person name="Lucas S."/>
            <person name="Lapidus A."/>
            <person name="Barry K."/>
            <person name="Detter J.C."/>
            <person name="Glavina del Rio T."/>
            <person name="Hammon N."/>
            <person name="Israni S."/>
            <person name="Dalin E."/>
            <person name="Tice H."/>
            <person name="Pitluck S."/>
            <person name="Singan V."/>
            <person name="Schmutz J."/>
            <person name="Larimer F."/>
            <person name="Land M."/>
            <person name="Hauser L."/>
            <person name="Kyrpides N."/>
            <person name="Anderson I.J."/>
            <person name="Miller C."/>
            <person name="Richardson P."/>
        </authorList>
    </citation>
    <scope>NUCLEOTIDE SEQUENCE [LARGE SCALE GENOMIC DNA]</scope>
    <source>
        <strain evidence="2">PYR-1</strain>
    </source>
</reference>
<proteinExistence type="predicted"/>
<sequence>MRYMDASSPQRRRAVAAALIAFWTVVVGAEWALPGIESAHAHGPHPLAASAIGAHSAVADDHPHVSKGASPLAPDTLAEAVLPRGTVSLIALGLMAALAVLPLVWHQAALAAIRGPPRRSSTTLTGRDLLARLCIARC</sequence>
<evidence type="ECO:0000256" key="1">
    <source>
        <dbReference type="SAM" id="Phobius"/>
    </source>
</evidence>
<dbReference type="Proteomes" id="UP000009159">
    <property type="component" value="Chromosome"/>
</dbReference>
<dbReference type="AlphaFoldDB" id="A1THH2"/>
<keyword evidence="1" id="KW-0812">Transmembrane</keyword>
<dbReference type="eggNOG" id="ENOG50329YQ">
    <property type="taxonomic scope" value="Bacteria"/>
</dbReference>
<accession>A1THH2</accession>